<feature type="region of interest" description="Disordered" evidence="1">
    <location>
        <begin position="58"/>
        <end position="84"/>
    </location>
</feature>
<comment type="caution">
    <text evidence="2">The sequence shown here is derived from an EMBL/GenBank/DDBJ whole genome shotgun (WGS) entry which is preliminary data.</text>
</comment>
<dbReference type="Proteomes" id="UP001605036">
    <property type="component" value="Unassembled WGS sequence"/>
</dbReference>
<evidence type="ECO:0000256" key="1">
    <source>
        <dbReference type="SAM" id="MobiDB-lite"/>
    </source>
</evidence>
<gene>
    <name evidence="2" type="ORF">R1flu_010416</name>
</gene>
<dbReference type="AlphaFoldDB" id="A0ABD1Z7E6"/>
<sequence>MRCRSFWDESIRTCNRRQRNAISLHFLNASPALALESVYSAYRALLASVWSLLLNKEGEEEDGRKRGKAGPRRDEDRRVKEERVESSSCLDTRASGVDAVERGFVVSRMADVWELLLGGLQDFGKTCRLSSLERRLQCLGS</sequence>
<protein>
    <submittedName>
        <fullName evidence="2">Uncharacterized protein</fullName>
    </submittedName>
</protein>
<reference evidence="2 3" key="1">
    <citation type="submission" date="2024-09" db="EMBL/GenBank/DDBJ databases">
        <title>Chromosome-scale assembly of Riccia fluitans.</title>
        <authorList>
            <person name="Paukszto L."/>
            <person name="Sawicki J."/>
            <person name="Karawczyk K."/>
            <person name="Piernik-Szablinska J."/>
            <person name="Szczecinska M."/>
            <person name="Mazdziarz M."/>
        </authorList>
    </citation>
    <scope>NUCLEOTIDE SEQUENCE [LARGE SCALE GENOMIC DNA]</scope>
    <source>
        <strain evidence="2">Rf_01</strain>
        <tissue evidence="2">Aerial parts of the thallus</tissue>
    </source>
</reference>
<feature type="compositionally biased region" description="Basic and acidic residues" evidence="1">
    <location>
        <begin position="71"/>
        <end position="84"/>
    </location>
</feature>
<proteinExistence type="predicted"/>
<organism evidence="2 3">
    <name type="scientific">Riccia fluitans</name>
    <dbReference type="NCBI Taxonomy" id="41844"/>
    <lineage>
        <taxon>Eukaryota</taxon>
        <taxon>Viridiplantae</taxon>
        <taxon>Streptophyta</taxon>
        <taxon>Embryophyta</taxon>
        <taxon>Marchantiophyta</taxon>
        <taxon>Marchantiopsida</taxon>
        <taxon>Marchantiidae</taxon>
        <taxon>Marchantiales</taxon>
        <taxon>Ricciaceae</taxon>
        <taxon>Riccia</taxon>
    </lineage>
</organism>
<evidence type="ECO:0000313" key="2">
    <source>
        <dbReference type="EMBL" id="KAL2642829.1"/>
    </source>
</evidence>
<keyword evidence="3" id="KW-1185">Reference proteome</keyword>
<name>A0ABD1Z7E6_9MARC</name>
<accession>A0ABD1Z7E6</accession>
<evidence type="ECO:0000313" key="3">
    <source>
        <dbReference type="Proteomes" id="UP001605036"/>
    </source>
</evidence>
<dbReference type="EMBL" id="JBHFFA010000002">
    <property type="protein sequence ID" value="KAL2642829.1"/>
    <property type="molecule type" value="Genomic_DNA"/>
</dbReference>